<organism evidence="5 8">
    <name type="scientific">Alteromonas australica</name>
    <dbReference type="NCBI Taxonomy" id="589873"/>
    <lineage>
        <taxon>Bacteria</taxon>
        <taxon>Pseudomonadati</taxon>
        <taxon>Pseudomonadota</taxon>
        <taxon>Gammaproteobacteria</taxon>
        <taxon>Alteromonadales</taxon>
        <taxon>Alteromonadaceae</taxon>
        <taxon>Alteromonas/Salinimonas group</taxon>
        <taxon>Alteromonas</taxon>
    </lineage>
</organism>
<dbReference type="KEGG" id="aaus:EP12_14395"/>
<evidence type="ECO:0000313" key="8">
    <source>
        <dbReference type="Proteomes" id="UP000056090"/>
    </source>
</evidence>
<dbReference type="Proteomes" id="UP000264779">
    <property type="component" value="Unassembled WGS sequence"/>
</dbReference>
<keyword evidence="8" id="KW-1185">Reference proteome</keyword>
<dbReference type="PANTHER" id="PTHR42756:SF1">
    <property type="entry name" value="TRANSCRIPTIONAL REPRESSOR OF EMRAB OPERON"/>
    <property type="match status" value="1"/>
</dbReference>
<dbReference type="SUPFAM" id="SSF46785">
    <property type="entry name" value="Winged helix' DNA-binding domain"/>
    <property type="match status" value="1"/>
</dbReference>
<evidence type="ECO:0000256" key="2">
    <source>
        <dbReference type="ARBA" id="ARBA00023125"/>
    </source>
</evidence>
<evidence type="ECO:0000313" key="6">
    <source>
        <dbReference type="EMBL" id="HAW77209.1"/>
    </source>
</evidence>
<dbReference type="EMBL" id="DONK01000266">
    <property type="protein sequence ID" value="HBU52952.1"/>
    <property type="molecule type" value="Genomic_DNA"/>
</dbReference>
<keyword evidence="1" id="KW-0805">Transcription regulation</keyword>
<dbReference type="Gene3D" id="1.10.10.10">
    <property type="entry name" value="Winged helix-like DNA-binding domain superfamily/Winged helix DNA-binding domain"/>
    <property type="match status" value="1"/>
</dbReference>
<dbReference type="PANTHER" id="PTHR42756">
    <property type="entry name" value="TRANSCRIPTIONAL REGULATOR, MARR"/>
    <property type="match status" value="1"/>
</dbReference>
<dbReference type="Pfam" id="PF01047">
    <property type="entry name" value="MarR"/>
    <property type="match status" value="1"/>
</dbReference>
<keyword evidence="3" id="KW-0804">Transcription</keyword>
<evidence type="ECO:0000313" key="10">
    <source>
        <dbReference type="Proteomes" id="UP000264779"/>
    </source>
</evidence>
<sequence>MSTNATVSPMKFNDALFNLLNTIRNAILLEIKNTSLMLPPMQLKTLKIIDQLEGCTGQKLAAYLGRDKAQINRLIKELSENDLVRKVQCDTDKRSQIISLTTSGERALAVFIQIEERVFSDMLKNVSVEDQEIFKTLVLTFKENLDNR</sequence>
<evidence type="ECO:0000256" key="3">
    <source>
        <dbReference type="ARBA" id="ARBA00023163"/>
    </source>
</evidence>
<evidence type="ECO:0000313" key="5">
    <source>
        <dbReference type="EMBL" id="AIF99663.1"/>
    </source>
</evidence>
<dbReference type="GO" id="GO:0003677">
    <property type="term" value="F:DNA binding"/>
    <property type="evidence" value="ECO:0007669"/>
    <property type="project" value="UniProtKB-KW"/>
</dbReference>
<dbReference type="AlphaFoldDB" id="A0A075P1K8"/>
<evidence type="ECO:0000313" key="9">
    <source>
        <dbReference type="Proteomes" id="UP000263517"/>
    </source>
</evidence>
<reference evidence="9 10" key="2">
    <citation type="journal article" date="2018" name="Nat. Biotechnol.">
        <title>A standardized bacterial taxonomy based on genome phylogeny substantially revises the tree of life.</title>
        <authorList>
            <person name="Parks D.H."/>
            <person name="Chuvochina M."/>
            <person name="Waite D.W."/>
            <person name="Rinke C."/>
            <person name="Skarshewski A."/>
            <person name="Chaumeil P.A."/>
            <person name="Hugenholtz P."/>
        </authorList>
    </citation>
    <scope>NUCLEOTIDE SEQUENCE [LARGE SCALE GENOMIC DNA]</scope>
    <source>
        <strain evidence="7">UBA11621</strain>
        <strain evidence="6">UBA11978</strain>
    </source>
</reference>
<dbReference type="GeneID" id="78255969"/>
<proteinExistence type="predicted"/>
<dbReference type="SMART" id="SM00347">
    <property type="entry name" value="HTH_MARR"/>
    <property type="match status" value="1"/>
</dbReference>
<gene>
    <name evidence="6" type="ORF">DCW74_15905</name>
    <name evidence="7" type="ORF">DEB45_17000</name>
    <name evidence="5" type="ORF">EP13_13770</name>
</gene>
<keyword evidence="2" id="KW-0238">DNA-binding</keyword>
<dbReference type="EMBL" id="CP008849">
    <property type="protein sequence ID" value="AIF99663.1"/>
    <property type="molecule type" value="Genomic_DNA"/>
</dbReference>
<dbReference type="PATRIC" id="fig|589873.4.peg.3110"/>
<evidence type="ECO:0000259" key="4">
    <source>
        <dbReference type="PROSITE" id="PS50995"/>
    </source>
</evidence>
<evidence type="ECO:0000256" key="1">
    <source>
        <dbReference type="ARBA" id="ARBA00023015"/>
    </source>
</evidence>
<dbReference type="RefSeq" id="WP_044057734.1">
    <property type="nucleotide sequence ID" value="NZ_CAJXAX010000003.1"/>
</dbReference>
<dbReference type="OrthoDB" id="6196575at2"/>
<dbReference type="Proteomes" id="UP000263517">
    <property type="component" value="Unassembled WGS sequence"/>
</dbReference>
<reference evidence="5 8" key="1">
    <citation type="submission" date="2014-06" db="EMBL/GenBank/DDBJ databases">
        <title>Genomes of Alteromonas australica, a world apart.</title>
        <authorList>
            <person name="Gonzaga A."/>
            <person name="Lopez-Perez M."/>
            <person name="Rodriguez-Valera F."/>
        </authorList>
    </citation>
    <scope>NUCLEOTIDE SEQUENCE [LARGE SCALE GENOMIC DNA]</scope>
    <source>
        <strain evidence="5 8">H 17</strain>
    </source>
</reference>
<feature type="domain" description="HTH marR-type" evidence="4">
    <location>
        <begin position="13"/>
        <end position="143"/>
    </location>
</feature>
<dbReference type="PRINTS" id="PR00598">
    <property type="entry name" value="HTHMARR"/>
</dbReference>
<dbReference type="Proteomes" id="UP000056090">
    <property type="component" value="Chromosome"/>
</dbReference>
<evidence type="ECO:0000313" key="7">
    <source>
        <dbReference type="EMBL" id="HBU52952.1"/>
    </source>
</evidence>
<protein>
    <recommendedName>
        <fullName evidence="4">HTH marR-type domain-containing protein</fullName>
    </recommendedName>
</protein>
<name>A0A075P1K8_9ALTE</name>
<dbReference type="InterPro" id="IPR036390">
    <property type="entry name" value="WH_DNA-bd_sf"/>
</dbReference>
<dbReference type="eggNOG" id="COG1846">
    <property type="taxonomic scope" value="Bacteria"/>
</dbReference>
<dbReference type="InterPro" id="IPR036388">
    <property type="entry name" value="WH-like_DNA-bd_sf"/>
</dbReference>
<accession>A0A075P1K8</accession>
<dbReference type="EMBL" id="DNAN01000560">
    <property type="protein sequence ID" value="HAW77209.1"/>
    <property type="molecule type" value="Genomic_DNA"/>
</dbReference>
<dbReference type="InterPro" id="IPR000835">
    <property type="entry name" value="HTH_MarR-typ"/>
</dbReference>
<dbReference type="KEGG" id="aal:EP13_13770"/>
<dbReference type="GO" id="GO:0003700">
    <property type="term" value="F:DNA-binding transcription factor activity"/>
    <property type="evidence" value="ECO:0007669"/>
    <property type="project" value="InterPro"/>
</dbReference>
<dbReference type="PROSITE" id="PS50995">
    <property type="entry name" value="HTH_MARR_2"/>
    <property type="match status" value="1"/>
</dbReference>